<dbReference type="InterPro" id="IPR008146">
    <property type="entry name" value="Gln_synth_cat_dom"/>
</dbReference>
<comment type="cofactor">
    <cofactor evidence="1">
        <name>Mg(2+)</name>
        <dbReference type="ChEBI" id="CHEBI:18420"/>
    </cofactor>
</comment>
<keyword evidence="3" id="KW-0436">Ligase</keyword>
<comment type="similarity">
    <text evidence="7 8">Belongs to the glutamine synthetase family.</text>
</comment>
<comment type="caution">
    <text evidence="11">The sequence shown here is derived from an EMBL/GenBank/DDBJ whole genome shotgun (WGS) entry which is preliminary data.</text>
</comment>
<dbReference type="PANTHER" id="PTHR43785:SF12">
    <property type="entry name" value="TYPE-1 GLUTAMINE SYNTHETASE 2"/>
    <property type="match status" value="1"/>
</dbReference>
<evidence type="ECO:0000259" key="9">
    <source>
        <dbReference type="PROSITE" id="PS51986"/>
    </source>
</evidence>
<reference evidence="11 12" key="1">
    <citation type="submission" date="2018-07" db="EMBL/GenBank/DDBJ databases">
        <title>Rhodosalinus sp. strain E84T genomic sequence and assembly.</title>
        <authorList>
            <person name="Liu Z.-W."/>
            <person name="Lu D.-C."/>
        </authorList>
    </citation>
    <scope>NUCLEOTIDE SEQUENCE [LARGE SCALE GENOMIC DNA]</scope>
    <source>
        <strain evidence="11 12">E84</strain>
    </source>
</reference>
<dbReference type="Proteomes" id="UP000253370">
    <property type="component" value="Unassembled WGS sequence"/>
</dbReference>
<dbReference type="Pfam" id="PF00120">
    <property type="entry name" value="Gln-synt_C"/>
    <property type="match status" value="1"/>
</dbReference>
<keyword evidence="5" id="KW-0067">ATP-binding</keyword>
<protein>
    <submittedName>
        <fullName evidence="11">Glutamine synthetase</fullName>
    </submittedName>
</protein>
<evidence type="ECO:0000313" key="12">
    <source>
        <dbReference type="Proteomes" id="UP000253370"/>
    </source>
</evidence>
<dbReference type="SUPFAM" id="SSF55931">
    <property type="entry name" value="Glutamine synthetase/guanido kinase"/>
    <property type="match status" value="1"/>
</dbReference>
<evidence type="ECO:0000256" key="4">
    <source>
        <dbReference type="ARBA" id="ARBA00022741"/>
    </source>
</evidence>
<dbReference type="Gene3D" id="3.10.20.70">
    <property type="entry name" value="Glutamine synthetase, N-terminal domain"/>
    <property type="match status" value="1"/>
</dbReference>
<dbReference type="GO" id="GO:0006542">
    <property type="term" value="P:glutamine biosynthetic process"/>
    <property type="evidence" value="ECO:0007669"/>
    <property type="project" value="InterPro"/>
</dbReference>
<organism evidence="11 12">
    <name type="scientific">Rhodosalinus halophilus</name>
    <dbReference type="NCBI Taxonomy" id="2259333"/>
    <lineage>
        <taxon>Bacteria</taxon>
        <taxon>Pseudomonadati</taxon>
        <taxon>Pseudomonadota</taxon>
        <taxon>Alphaproteobacteria</taxon>
        <taxon>Rhodobacterales</taxon>
        <taxon>Paracoccaceae</taxon>
        <taxon>Rhodosalinus</taxon>
    </lineage>
</organism>
<keyword evidence="6" id="KW-0535">Nitrogen fixation</keyword>
<dbReference type="OrthoDB" id="9807095at2"/>
<dbReference type="Gene3D" id="3.30.590.10">
    <property type="entry name" value="Glutamine synthetase/guanido kinase, catalytic domain"/>
    <property type="match status" value="1"/>
</dbReference>
<dbReference type="InterPro" id="IPR008147">
    <property type="entry name" value="Gln_synt_N"/>
</dbReference>
<evidence type="ECO:0000256" key="8">
    <source>
        <dbReference type="RuleBase" id="RU000384"/>
    </source>
</evidence>
<dbReference type="PANTHER" id="PTHR43785">
    <property type="entry name" value="GAMMA-GLUTAMYLPUTRESCINE SYNTHETASE"/>
    <property type="match status" value="1"/>
</dbReference>
<keyword evidence="12" id="KW-1185">Reference proteome</keyword>
<evidence type="ECO:0000256" key="7">
    <source>
        <dbReference type="PROSITE-ProRule" id="PRU01330"/>
    </source>
</evidence>
<feature type="domain" description="GS catalytic" evidence="10">
    <location>
        <begin position="125"/>
        <end position="464"/>
    </location>
</feature>
<dbReference type="SMART" id="SM01230">
    <property type="entry name" value="Gln-synt_C"/>
    <property type="match status" value="1"/>
</dbReference>
<keyword evidence="4" id="KW-0547">Nucleotide-binding</keyword>
<dbReference type="GO" id="GO:0004356">
    <property type="term" value="F:glutamine synthetase activity"/>
    <property type="evidence" value="ECO:0007669"/>
    <property type="project" value="InterPro"/>
</dbReference>
<evidence type="ECO:0000259" key="10">
    <source>
        <dbReference type="PROSITE" id="PS51987"/>
    </source>
</evidence>
<evidence type="ECO:0000256" key="2">
    <source>
        <dbReference type="ARBA" id="ARBA00003117"/>
    </source>
</evidence>
<sequence length="464" mass="50532">MSGAETAEAVLKEIEARGLETVRFAFADQHGLFRGKALAPWAVAGALRDGLPITSTLILKDTSHRTVFPVWQGGPGVGEGRLDGAGDMLMIPDPETFRVLPWSPHSGWVLCDLAYKDGTPMPFCPRGLLKRSVVRLGEAGMRVTAGLELEFHLHRVTDARLAHSDAGMPGAPPETALAAHGYQYLTEARYDQLEEALDAIRRAAEALGLPVRSVEVEFGPSQAEMVFAPADPVTTADRMVLFRHAAKEVARRMGLHVTFMCRPRLEAVVPSGWHLHQSVSDLGGRNLFTPESDALTPTASGWIAGLLERAAESCLITTPTVNGYKRYQPFMLAPDRIQWGHDTKGAMLRALIRPGDPASRIENRVPEPAANPYLVLAAQIEAGRDGVARGLSAPPPAESPYASGAAGLPPDLGAALAAFESSAFWPEVWGEEVARWFATIKRAEWRRYLAEVSEWEAREYYALF</sequence>
<dbReference type="InterPro" id="IPR036651">
    <property type="entry name" value="Gln_synt_N_sf"/>
</dbReference>
<evidence type="ECO:0000256" key="6">
    <source>
        <dbReference type="ARBA" id="ARBA00023231"/>
    </source>
</evidence>
<comment type="function">
    <text evidence="2">Catalyzes the ATP-dependent biosynthesis of glutamine from glutamate and ammonia.</text>
</comment>
<dbReference type="InterPro" id="IPR014746">
    <property type="entry name" value="Gln_synth/guanido_kin_cat_dom"/>
</dbReference>
<feature type="domain" description="GS beta-grasp" evidence="9">
    <location>
        <begin position="17"/>
        <end position="118"/>
    </location>
</feature>
<dbReference type="GO" id="GO:0005524">
    <property type="term" value="F:ATP binding"/>
    <property type="evidence" value="ECO:0007669"/>
    <property type="project" value="UniProtKB-KW"/>
</dbReference>
<evidence type="ECO:0000256" key="1">
    <source>
        <dbReference type="ARBA" id="ARBA00001946"/>
    </source>
</evidence>
<dbReference type="RefSeq" id="WP_113290348.1">
    <property type="nucleotide sequence ID" value="NZ_QNTQ01000015.1"/>
</dbReference>
<gene>
    <name evidence="11" type="ORF">DRV85_15300</name>
</gene>
<evidence type="ECO:0000256" key="5">
    <source>
        <dbReference type="ARBA" id="ARBA00022840"/>
    </source>
</evidence>
<evidence type="ECO:0000313" key="11">
    <source>
        <dbReference type="EMBL" id="RBI83705.1"/>
    </source>
</evidence>
<dbReference type="PROSITE" id="PS51986">
    <property type="entry name" value="GS_BETA_GRASP"/>
    <property type="match status" value="1"/>
</dbReference>
<dbReference type="PROSITE" id="PS51987">
    <property type="entry name" value="GS_CATALYTIC"/>
    <property type="match status" value="1"/>
</dbReference>
<name>A0A365U654_9RHOB</name>
<dbReference type="SUPFAM" id="SSF54368">
    <property type="entry name" value="Glutamine synthetase, N-terminal domain"/>
    <property type="match status" value="1"/>
</dbReference>
<accession>A0A365U654</accession>
<proteinExistence type="inferred from homology"/>
<evidence type="ECO:0000256" key="3">
    <source>
        <dbReference type="ARBA" id="ARBA00022598"/>
    </source>
</evidence>
<dbReference type="AlphaFoldDB" id="A0A365U654"/>
<dbReference type="EMBL" id="QNTQ01000015">
    <property type="protein sequence ID" value="RBI83705.1"/>
    <property type="molecule type" value="Genomic_DNA"/>
</dbReference>